<sequence length="208" mass="23064">MLVVLLKSIQVSNLGKAQPPSTSKKCKFLASVLKDAFVKCHSSRGNVSVSSPEAEEPASVFDEEEEVFVSEIISKYMELKLKRKATVSWALSPEAEELTVTPKAVQRHGSYGDEQGELFSAGSRLSRCSSATSFDAFVSVKTRFSCSSSMNKIDFQDFSRQSVFLDLLHCEGWPFGLCRKALLLPPPLKSPSDSWSWKKSGRIVKDWS</sequence>
<comment type="caution">
    <text evidence="2">The sequence shown here is derived from an EMBL/GenBank/DDBJ whole genome shotgun (WGS) entry which is preliminary data.</text>
</comment>
<dbReference type="AlphaFoldDB" id="A0AAE1WC36"/>
<evidence type="ECO:0000256" key="1">
    <source>
        <dbReference type="SAM" id="MobiDB-lite"/>
    </source>
</evidence>
<organism evidence="2 3">
    <name type="scientific">Sesamum angolense</name>
    <dbReference type="NCBI Taxonomy" id="2727404"/>
    <lineage>
        <taxon>Eukaryota</taxon>
        <taxon>Viridiplantae</taxon>
        <taxon>Streptophyta</taxon>
        <taxon>Embryophyta</taxon>
        <taxon>Tracheophyta</taxon>
        <taxon>Spermatophyta</taxon>
        <taxon>Magnoliopsida</taxon>
        <taxon>eudicotyledons</taxon>
        <taxon>Gunneridae</taxon>
        <taxon>Pentapetalae</taxon>
        <taxon>asterids</taxon>
        <taxon>lamiids</taxon>
        <taxon>Lamiales</taxon>
        <taxon>Pedaliaceae</taxon>
        <taxon>Sesamum</taxon>
    </lineage>
</organism>
<reference evidence="2" key="2">
    <citation type="journal article" date="2024" name="Plant">
        <title>Genomic evolution and insights into agronomic trait innovations of Sesamum species.</title>
        <authorList>
            <person name="Miao H."/>
            <person name="Wang L."/>
            <person name="Qu L."/>
            <person name="Liu H."/>
            <person name="Sun Y."/>
            <person name="Le M."/>
            <person name="Wang Q."/>
            <person name="Wei S."/>
            <person name="Zheng Y."/>
            <person name="Lin W."/>
            <person name="Duan Y."/>
            <person name="Cao H."/>
            <person name="Xiong S."/>
            <person name="Wang X."/>
            <person name="Wei L."/>
            <person name="Li C."/>
            <person name="Ma Q."/>
            <person name="Ju M."/>
            <person name="Zhao R."/>
            <person name="Li G."/>
            <person name="Mu C."/>
            <person name="Tian Q."/>
            <person name="Mei H."/>
            <person name="Zhang T."/>
            <person name="Gao T."/>
            <person name="Zhang H."/>
        </authorList>
    </citation>
    <scope>NUCLEOTIDE SEQUENCE</scope>
    <source>
        <strain evidence="2">K16</strain>
    </source>
</reference>
<evidence type="ECO:0000313" key="3">
    <source>
        <dbReference type="Proteomes" id="UP001289374"/>
    </source>
</evidence>
<feature type="region of interest" description="Disordered" evidence="1">
    <location>
        <begin position="188"/>
        <end position="208"/>
    </location>
</feature>
<name>A0AAE1WC36_9LAMI</name>
<protein>
    <submittedName>
        <fullName evidence="2">Uncharacterized protein</fullName>
    </submittedName>
</protein>
<evidence type="ECO:0000313" key="2">
    <source>
        <dbReference type="EMBL" id="KAK4390578.1"/>
    </source>
</evidence>
<dbReference type="Proteomes" id="UP001289374">
    <property type="component" value="Unassembled WGS sequence"/>
</dbReference>
<keyword evidence="3" id="KW-1185">Reference proteome</keyword>
<proteinExistence type="predicted"/>
<dbReference type="PANTHER" id="PTHR36324">
    <property type="entry name" value="OS09G0460100 PROTEIN"/>
    <property type="match status" value="1"/>
</dbReference>
<dbReference type="PANTHER" id="PTHR36324:SF1">
    <property type="entry name" value="OS09G0460100 PROTEIN"/>
    <property type="match status" value="1"/>
</dbReference>
<reference evidence="2" key="1">
    <citation type="submission" date="2020-06" db="EMBL/GenBank/DDBJ databases">
        <authorList>
            <person name="Li T."/>
            <person name="Hu X."/>
            <person name="Zhang T."/>
            <person name="Song X."/>
            <person name="Zhang H."/>
            <person name="Dai N."/>
            <person name="Sheng W."/>
            <person name="Hou X."/>
            <person name="Wei L."/>
        </authorList>
    </citation>
    <scope>NUCLEOTIDE SEQUENCE</scope>
    <source>
        <strain evidence="2">K16</strain>
        <tissue evidence="2">Leaf</tissue>
    </source>
</reference>
<dbReference type="EMBL" id="JACGWL010000012">
    <property type="protein sequence ID" value="KAK4390578.1"/>
    <property type="molecule type" value="Genomic_DNA"/>
</dbReference>
<accession>A0AAE1WC36</accession>
<gene>
    <name evidence="2" type="ORF">Sango_2121100</name>
</gene>